<dbReference type="Gene3D" id="1.20.5.460">
    <property type="entry name" value="Single helix bin"/>
    <property type="match status" value="1"/>
</dbReference>
<dbReference type="InterPro" id="IPR015590">
    <property type="entry name" value="Aldehyde_DH_dom"/>
</dbReference>
<dbReference type="InterPro" id="IPR025703">
    <property type="entry name" value="Bifunct_PutA"/>
</dbReference>
<protein>
    <recommendedName>
        <fullName evidence="5">Bifunctional protein PutA</fullName>
    </recommendedName>
    <domain>
        <recommendedName>
            <fullName evidence="5">Proline dehydrogenase</fullName>
            <ecNumber evidence="5">1.5.5.2</ecNumber>
        </recommendedName>
        <alternativeName>
            <fullName evidence="5">Proline oxidase</fullName>
        </alternativeName>
    </domain>
    <domain>
        <recommendedName>
            <fullName evidence="5">Delta-1-pyrroline-5-carboxylate dehydrogenase</fullName>
            <shortName evidence="5">P5C dehydrogenase</shortName>
            <ecNumber evidence="5">1.2.1.88</ecNumber>
        </recommendedName>
        <alternativeName>
            <fullName evidence="5">L-glutamate gamma-semialdehyde dehydrogenase</fullName>
        </alternativeName>
    </domain>
</protein>
<keyword evidence="5" id="KW-0678">Repressor</keyword>
<evidence type="ECO:0000313" key="12">
    <source>
        <dbReference type="Proteomes" id="UP000663281"/>
    </source>
</evidence>
<feature type="domain" description="Proline dehydrogenase" evidence="8">
    <location>
        <begin position="205"/>
        <end position="498"/>
    </location>
</feature>
<dbReference type="Gene3D" id="3.20.20.220">
    <property type="match status" value="1"/>
</dbReference>
<dbReference type="InterPro" id="IPR029041">
    <property type="entry name" value="FAD-linked_oxidoreductase-like"/>
</dbReference>
<dbReference type="Proteomes" id="UP000663281">
    <property type="component" value="Chromosome"/>
</dbReference>
<evidence type="ECO:0000259" key="8">
    <source>
        <dbReference type="Pfam" id="PF01619"/>
    </source>
</evidence>
<dbReference type="SUPFAM" id="SSF81935">
    <property type="entry name" value="N-terminal domain of bifunctional PutA protein"/>
    <property type="match status" value="1"/>
</dbReference>
<dbReference type="PANTHER" id="PTHR42862">
    <property type="entry name" value="DELTA-1-PYRROLINE-5-CARBOXYLATE DEHYDROGENASE 1, ISOFORM A-RELATED"/>
    <property type="match status" value="1"/>
</dbReference>
<dbReference type="NCBIfam" id="TIGR01238">
    <property type="entry name" value="D1pyr5carbox3"/>
    <property type="match status" value="1"/>
</dbReference>
<dbReference type="GO" id="GO:0003677">
    <property type="term" value="F:DNA binding"/>
    <property type="evidence" value="ECO:0007669"/>
    <property type="project" value="UniProtKB-KW"/>
</dbReference>
<dbReference type="Gene3D" id="3.40.309.10">
    <property type="entry name" value="Aldehyde Dehydrogenase, Chain A, domain 2"/>
    <property type="match status" value="1"/>
</dbReference>
<dbReference type="InterPro" id="IPR016160">
    <property type="entry name" value="Ald_DH_CS_CYS"/>
</dbReference>
<dbReference type="Pfam" id="PF14850">
    <property type="entry name" value="Pro_dh-DNA_bdg"/>
    <property type="match status" value="1"/>
</dbReference>
<comment type="pathway">
    <text evidence="1 5">Amino-acid degradation; L-proline degradation into L-glutamate; L-glutamate from L-proline: step 2/2.</text>
</comment>
<accession>A0A974XP16</accession>
<comment type="cofactor">
    <cofactor evidence="5">
        <name>FAD</name>
        <dbReference type="ChEBI" id="CHEBI:57692"/>
    </cofactor>
</comment>
<keyword evidence="5" id="KW-0804">Transcription</keyword>
<dbReference type="InterPro" id="IPR050485">
    <property type="entry name" value="Proline_metab_enzyme"/>
</dbReference>
<evidence type="ECO:0000259" key="7">
    <source>
        <dbReference type="Pfam" id="PF00171"/>
    </source>
</evidence>
<evidence type="ECO:0000256" key="1">
    <source>
        <dbReference type="ARBA" id="ARBA00004786"/>
    </source>
</evidence>
<keyword evidence="2 5" id="KW-0560">Oxidoreductase</keyword>
<keyword evidence="12" id="KW-1185">Reference proteome</keyword>
<dbReference type="Pfam" id="PF00171">
    <property type="entry name" value="Aldedh"/>
    <property type="match status" value="1"/>
</dbReference>
<dbReference type="InterPro" id="IPR005933">
    <property type="entry name" value="PutA_C"/>
</dbReference>
<keyword evidence="5" id="KW-0805">Transcription regulation</keyword>
<comment type="pathway">
    <text evidence="5">Amino-acid degradation; L-proline degradation into L-glutamate; L-glutamate from L-proline: step 1/2.</text>
</comment>
<dbReference type="InterPro" id="IPR024082">
    <property type="entry name" value="PRODH_PutA_dom_II"/>
</dbReference>
<dbReference type="KEGG" id="scyp:JYB88_03600"/>
<keyword evidence="5" id="KW-0642">Proline metabolism</keyword>
<comment type="catalytic activity">
    <reaction evidence="4 5">
        <text>L-glutamate 5-semialdehyde + NAD(+) + H2O = L-glutamate + NADH + 2 H(+)</text>
        <dbReference type="Rhea" id="RHEA:30235"/>
        <dbReference type="ChEBI" id="CHEBI:15377"/>
        <dbReference type="ChEBI" id="CHEBI:15378"/>
        <dbReference type="ChEBI" id="CHEBI:29985"/>
        <dbReference type="ChEBI" id="CHEBI:57540"/>
        <dbReference type="ChEBI" id="CHEBI:57945"/>
        <dbReference type="ChEBI" id="CHEBI:58066"/>
        <dbReference type="EC" id="1.2.1.88"/>
    </reaction>
</comment>
<comment type="similarity">
    <text evidence="5">In the N-terminal section; belongs to the proline dehydrogenase family.</text>
</comment>
<evidence type="ECO:0000256" key="3">
    <source>
        <dbReference type="ARBA" id="ARBA00023027"/>
    </source>
</evidence>
<comment type="function">
    <text evidence="5">Oxidizes proline to glutamate for use as a carbon and nitrogen source.</text>
</comment>
<comment type="catalytic activity">
    <reaction evidence="5">
        <text>L-proline + a quinone = (S)-1-pyrroline-5-carboxylate + a quinol + H(+)</text>
        <dbReference type="Rhea" id="RHEA:23784"/>
        <dbReference type="ChEBI" id="CHEBI:15378"/>
        <dbReference type="ChEBI" id="CHEBI:17388"/>
        <dbReference type="ChEBI" id="CHEBI:24646"/>
        <dbReference type="ChEBI" id="CHEBI:60039"/>
        <dbReference type="ChEBI" id="CHEBI:132124"/>
        <dbReference type="EC" id="1.5.5.2"/>
    </reaction>
</comment>
<evidence type="ECO:0000256" key="4">
    <source>
        <dbReference type="ARBA" id="ARBA00048142"/>
    </source>
</evidence>
<dbReference type="InterPro" id="IPR002872">
    <property type="entry name" value="Proline_DH_dom"/>
</dbReference>
<dbReference type="InterPro" id="IPR016162">
    <property type="entry name" value="Ald_DH_N"/>
</dbReference>
<feature type="domain" description="Proline utilization A proline dehydrogenase N-terminal" evidence="10">
    <location>
        <begin position="27"/>
        <end position="70"/>
    </location>
</feature>
<evidence type="ECO:0000256" key="2">
    <source>
        <dbReference type="ARBA" id="ARBA00023002"/>
    </source>
</evidence>
<dbReference type="Gene3D" id="3.40.605.10">
    <property type="entry name" value="Aldehyde Dehydrogenase, Chain A, domain 1"/>
    <property type="match status" value="1"/>
</dbReference>
<dbReference type="SUPFAM" id="SSF51730">
    <property type="entry name" value="FAD-linked oxidoreductase"/>
    <property type="match status" value="1"/>
</dbReference>
<reference evidence="11 12" key="1">
    <citation type="submission" date="2021-03" db="EMBL/GenBank/DDBJ databases">
        <title>Novel species identification of genus Shewanella.</title>
        <authorList>
            <person name="Liu G."/>
            <person name="Zhang Q."/>
        </authorList>
    </citation>
    <scope>NUCLEOTIDE SEQUENCE [LARGE SCALE GENOMIC DNA]</scope>
    <source>
        <strain evidence="11 12">FJAT-53726</strain>
    </source>
</reference>
<dbReference type="CDD" id="cd07125">
    <property type="entry name" value="ALDH_PutA-P5CDH"/>
    <property type="match status" value="1"/>
</dbReference>
<dbReference type="PIRSF" id="PIRSF000197">
    <property type="entry name" value="Bifunct_PutA"/>
    <property type="match status" value="1"/>
</dbReference>
<evidence type="ECO:0000256" key="5">
    <source>
        <dbReference type="PIRNR" id="PIRNR000197"/>
    </source>
</evidence>
<dbReference type="Pfam" id="PF18327">
    <property type="entry name" value="PRODH"/>
    <property type="match status" value="1"/>
</dbReference>
<dbReference type="GO" id="GO:0004657">
    <property type="term" value="F:proline dehydrogenase activity"/>
    <property type="evidence" value="ECO:0007669"/>
    <property type="project" value="UniProtKB-UniRule"/>
</dbReference>
<evidence type="ECO:0000259" key="10">
    <source>
        <dbReference type="Pfam" id="PF18327"/>
    </source>
</evidence>
<proteinExistence type="inferred from homology"/>
<sequence>METTTMFKASEVLAGRYDNATLDELFSAITHNYIVDEEQYLKELIQLVPSSDDDIERVTRRAHDLVAKVRQYEKKGLMVGIDAFLQQYSLETQEGIILMCLAEALLRIPDAETADALIADKLSGAKWDEHMSKSDSVLVNASTWGLMLTGKIIKLDKNLDGTPSNLLSRLVNRLGEPVIRQAMLAAMKIMGKQFVLGRTIEEGLKNAVDKRKLGYTHSYDMLGEAALTTKDAIKYYKDYANAIAALGKGEFDESEAPRPTISIKLSALHPRYEVANEDRVMTELYSTLIKLIEQARSVNVGIQIDAEEMDRLELSLKLFQRLYNSDAAKGWGLLGIVVQAYSKRALPVLLWLTKLAREQGDEIPLRLVKGAYWDSELKWAQQAGEAGYPLFTRKAATDVSYLACARYLLSDATRGVIYPQFASHNAQTVAAISAMAGDRKYEFQRLHGMGQELYDTVLAEAAVPTVRIYAPIGAHKDLLPYLVRRLLENGANTSFVHKLVDPKTPIESLVTHPIKTLLGYKTLANNKIVKPADIFGPERKNSKGLNMNIISEAEPFFAALEKFKDTQWTAGPLVKGETLAGEVRDVVSPYDTTQKVGQVAFANDAAIEQALAAADNAFASWCRTPVETRANALQKLADLLEENREELIALCTREAGKSIQDGIDEVREAVDFCRYYAVQAKKMMTKPELLPGPTGELNELFLQGRGVFVCISPWNFPLAIFLGQVAAALATGNTVIAKPAEQTCIIGYRAVQLAHQAGIPKDVLQYLPGTGATVGAALTADERIGGVCFTGSTVTAKVINRTLAGRDGAIIPLIAETGGQNAMVVDSTSQPEQVVNDVVSSAFTSAGQRCSALRVLYLQEDIADRVIDVLKGAMDELSLGNPGSVKTDVGPVIDATAKANLNAHIDHIKQVGRPIHQLRLPEGTENGHFVAPTAVEIDSIKVLEKEHFGPILHVIRYKASDLQKVIDDINSTGFGLTLGIHSRNEGHALEVADKVNVGNVYINRNQIGAVVGVQPFGGQGLSGTGPKAGGPHYLTRFVTEKTRTNNITAIGGNATLLSLGDSDE</sequence>
<dbReference type="NCBIfam" id="NF008869">
    <property type="entry name" value="PRK11904.1"/>
    <property type="match status" value="1"/>
</dbReference>
<dbReference type="InterPro" id="IPR024089">
    <property type="entry name" value="PRODH_PutA_dom_I/II"/>
</dbReference>
<dbReference type="Pfam" id="PF01619">
    <property type="entry name" value="Pro_dh"/>
    <property type="match status" value="1"/>
</dbReference>
<organism evidence="11 12">
    <name type="scientific">Shewanella cyperi</name>
    <dbReference type="NCBI Taxonomy" id="2814292"/>
    <lineage>
        <taxon>Bacteria</taxon>
        <taxon>Pseudomonadati</taxon>
        <taxon>Pseudomonadota</taxon>
        <taxon>Gammaproteobacteria</taxon>
        <taxon>Alteromonadales</taxon>
        <taxon>Shewanellaceae</taxon>
        <taxon>Shewanella</taxon>
    </lineage>
</organism>
<dbReference type="GO" id="GO:0003842">
    <property type="term" value="F:L-glutamate gamma-semialdehyde dehydrogenase activity"/>
    <property type="evidence" value="ECO:0007669"/>
    <property type="project" value="UniProtKB-UniRule"/>
</dbReference>
<dbReference type="InterPro" id="IPR041349">
    <property type="entry name" value="PRODH"/>
</dbReference>
<dbReference type="EC" id="1.2.1.88" evidence="5"/>
<keyword evidence="5" id="KW-0274">FAD</keyword>
<comment type="similarity">
    <text evidence="5">In the C-terminal section; belongs to the aldehyde dehydrogenase family.</text>
</comment>
<feature type="domain" description="Proline dehydrogenase PutA" evidence="9">
    <location>
        <begin position="81"/>
        <end position="194"/>
    </location>
</feature>
<dbReference type="FunFam" id="3.40.309.10:FF:000005">
    <property type="entry name" value="1-pyrroline-5-carboxylate dehydrogenase 1"/>
    <property type="match status" value="1"/>
</dbReference>
<dbReference type="EC" id="1.5.5.2" evidence="5"/>
<keyword evidence="5" id="KW-0285">Flavoprotein</keyword>
<dbReference type="SUPFAM" id="SSF53720">
    <property type="entry name" value="ALDH-like"/>
    <property type="match status" value="1"/>
</dbReference>
<keyword evidence="5" id="KW-0238">DNA-binding</keyword>
<dbReference type="GO" id="GO:0010133">
    <property type="term" value="P:L-proline catabolic process to L-glutamate"/>
    <property type="evidence" value="ECO:0007669"/>
    <property type="project" value="UniProtKB-UniRule"/>
</dbReference>
<evidence type="ECO:0000313" key="11">
    <source>
        <dbReference type="EMBL" id="QSX30758.1"/>
    </source>
</evidence>
<dbReference type="PROSITE" id="PS00070">
    <property type="entry name" value="ALDEHYDE_DEHYDR_CYS"/>
    <property type="match status" value="1"/>
</dbReference>
<name>A0A974XP16_9GAMM</name>
<dbReference type="InterPro" id="IPR016161">
    <property type="entry name" value="Ald_DH/histidinol_DH"/>
</dbReference>
<dbReference type="AlphaFoldDB" id="A0A974XP16"/>
<dbReference type="EMBL" id="CP071504">
    <property type="protein sequence ID" value="QSX30758.1"/>
    <property type="molecule type" value="Genomic_DNA"/>
</dbReference>
<dbReference type="PANTHER" id="PTHR42862:SF1">
    <property type="entry name" value="DELTA-1-PYRROLINE-5-CARBOXYLATE DEHYDROGENASE 2, ISOFORM A-RELATED"/>
    <property type="match status" value="1"/>
</dbReference>
<evidence type="ECO:0000259" key="9">
    <source>
        <dbReference type="Pfam" id="PF14850"/>
    </source>
</evidence>
<dbReference type="InterPro" id="IPR016163">
    <property type="entry name" value="Ald_DH_C"/>
</dbReference>
<keyword evidence="3 5" id="KW-0520">NAD</keyword>
<feature type="active site" evidence="6">
    <location>
        <position position="816"/>
    </location>
</feature>
<gene>
    <name evidence="11" type="primary">putA</name>
    <name evidence="11" type="ORF">JYB88_03600</name>
</gene>
<feature type="domain" description="Aldehyde dehydrogenase" evidence="7">
    <location>
        <begin position="584"/>
        <end position="1042"/>
    </location>
</feature>
<feature type="active site" evidence="6">
    <location>
        <position position="850"/>
    </location>
</feature>
<evidence type="ECO:0000256" key="6">
    <source>
        <dbReference type="PIRSR" id="PIRSR000197-1"/>
    </source>
</evidence>
<dbReference type="GO" id="GO:0009898">
    <property type="term" value="C:cytoplasmic side of plasma membrane"/>
    <property type="evidence" value="ECO:0007669"/>
    <property type="project" value="TreeGrafter"/>
</dbReference>
<dbReference type="GO" id="GO:0003700">
    <property type="term" value="F:DNA-binding transcription factor activity"/>
    <property type="evidence" value="ECO:0007669"/>
    <property type="project" value="InterPro"/>
</dbReference>